<proteinExistence type="predicted"/>
<dbReference type="GO" id="GO:0009279">
    <property type="term" value="C:cell outer membrane"/>
    <property type="evidence" value="ECO:0007669"/>
    <property type="project" value="UniProtKB-SubCell"/>
</dbReference>
<dbReference type="AlphaFoldDB" id="A0A2T6BYH8"/>
<dbReference type="Gene3D" id="2.170.130.10">
    <property type="entry name" value="TonB-dependent receptor, plug domain"/>
    <property type="match status" value="1"/>
</dbReference>
<name>A0A2T6BYH8_9FLAO</name>
<feature type="chain" id="PRO_5015718986" evidence="4">
    <location>
        <begin position="24"/>
        <end position="768"/>
    </location>
</feature>
<dbReference type="EMBL" id="QBKT01000005">
    <property type="protein sequence ID" value="PTX61017.1"/>
    <property type="molecule type" value="Genomic_DNA"/>
</dbReference>
<protein>
    <submittedName>
        <fullName evidence="6">TonB-dependent receptor-like protein</fullName>
    </submittedName>
</protein>
<keyword evidence="7" id="KW-1185">Reference proteome</keyword>
<sequence>MIKKRVLTFFTFLCFFLSFQCLIAQENQENKILLSKLLPSIQKQYDVVFSYVDNTLDTVVVTPRKKIISLQELLDGFEQETNLRFTIINERYIAITVFIDQIQELDEVYLTEYIASGISTNRNGQITVKPKNFSILPGVTEPDVLLTIQALPGISSVNETVSNINIRGGTNDQNILLWDDIKMYQSGHFFGLISAFNPYFLKKITVTKNGTSAQHGDGVSGMIQMDLDAHVNDSLIAGAGLNLIHVDGFGKVPLNKKMEVQVSARRAITDLLETPTYAIYFDRIFQDTDITNNNQETNRTTTTDRDFYFYDVGAKFIYDISKTENLQFSFLNIFNDLSYTEEATLNNRQLTVNSGITQRNLATGLTYFREWNPAFSTQVQLYTSNYNLEATNFNIADNQRLFQENDLADSSIKFHTKYRIDENFTVESGYQFSEIGITNIQDVSNPQFRSERKDVMRNHALYSEVHYFSDSYRTMLTLGFRANQYGKIDKFRWEPRLSFRQQFSNYFSVLVLGEFKSQAISQVIDLQNDFLGVEKRRWTLANGTSIPLIESKQASVGVQYTKNNLLITAEAYIKDVDGITTRSQGFQNQFQFVNAVGSYTTYGIDFLFNKKWYDLNTWLSYSISKNNYEFSSLNNGNSFPNNIDITHNLTLGATYSWKQFEFSLGSYFRTGIPNTTVGTPEVTNGEINYNAPNAATLENYFRTDFSSTYRFTLSKKKKIYSKIGLSIWNIFNQQNVLNEYYNLDNDVVSQIQNRALGITPNLSFRVDF</sequence>
<evidence type="ECO:0000313" key="7">
    <source>
        <dbReference type="Proteomes" id="UP000244090"/>
    </source>
</evidence>
<dbReference type="InterPro" id="IPR037066">
    <property type="entry name" value="Plug_dom_sf"/>
</dbReference>
<dbReference type="RefSeq" id="WP_108115134.1">
    <property type="nucleotide sequence ID" value="NZ_QBKT01000005.1"/>
</dbReference>
<comment type="caution">
    <text evidence="6">The sequence shown here is derived from an EMBL/GenBank/DDBJ whole genome shotgun (WGS) entry which is preliminary data.</text>
</comment>
<dbReference type="OrthoDB" id="9803050at2"/>
<comment type="subcellular location">
    <subcellularLocation>
        <location evidence="1">Cell outer membrane</location>
    </subcellularLocation>
</comment>
<keyword evidence="4" id="KW-0732">Signal</keyword>
<dbReference type="Gene3D" id="2.40.170.20">
    <property type="entry name" value="TonB-dependent receptor, beta-barrel domain"/>
    <property type="match status" value="1"/>
</dbReference>
<evidence type="ECO:0000259" key="5">
    <source>
        <dbReference type="Pfam" id="PF07715"/>
    </source>
</evidence>
<dbReference type="SUPFAM" id="SSF56935">
    <property type="entry name" value="Porins"/>
    <property type="match status" value="1"/>
</dbReference>
<evidence type="ECO:0000256" key="3">
    <source>
        <dbReference type="ARBA" id="ARBA00023237"/>
    </source>
</evidence>
<evidence type="ECO:0000256" key="2">
    <source>
        <dbReference type="ARBA" id="ARBA00023136"/>
    </source>
</evidence>
<keyword evidence="3" id="KW-0998">Cell outer membrane</keyword>
<feature type="signal peptide" evidence="4">
    <location>
        <begin position="1"/>
        <end position="23"/>
    </location>
</feature>
<reference evidence="6 7" key="1">
    <citation type="submission" date="2018-04" db="EMBL/GenBank/DDBJ databases">
        <title>Genomic Encyclopedia of Archaeal and Bacterial Type Strains, Phase II (KMG-II): from individual species to whole genera.</title>
        <authorList>
            <person name="Goeker M."/>
        </authorList>
    </citation>
    <scope>NUCLEOTIDE SEQUENCE [LARGE SCALE GENOMIC DNA]</scope>
    <source>
        <strain evidence="6 7">DSM 25731</strain>
    </source>
</reference>
<dbReference type="Pfam" id="PF07715">
    <property type="entry name" value="Plug"/>
    <property type="match status" value="1"/>
</dbReference>
<keyword evidence="2" id="KW-0472">Membrane</keyword>
<evidence type="ECO:0000256" key="4">
    <source>
        <dbReference type="SAM" id="SignalP"/>
    </source>
</evidence>
<dbReference type="Proteomes" id="UP000244090">
    <property type="component" value="Unassembled WGS sequence"/>
</dbReference>
<dbReference type="InterPro" id="IPR012910">
    <property type="entry name" value="Plug_dom"/>
</dbReference>
<accession>A0A2T6BYH8</accession>
<dbReference type="InterPro" id="IPR036942">
    <property type="entry name" value="Beta-barrel_TonB_sf"/>
</dbReference>
<keyword evidence="6" id="KW-0675">Receptor</keyword>
<organism evidence="6 7">
    <name type="scientific">Kordia periserrulae</name>
    <dbReference type="NCBI Taxonomy" id="701523"/>
    <lineage>
        <taxon>Bacteria</taxon>
        <taxon>Pseudomonadati</taxon>
        <taxon>Bacteroidota</taxon>
        <taxon>Flavobacteriia</taxon>
        <taxon>Flavobacteriales</taxon>
        <taxon>Flavobacteriaceae</taxon>
        <taxon>Kordia</taxon>
    </lineage>
</organism>
<gene>
    <name evidence="6" type="ORF">C8N46_105173</name>
</gene>
<evidence type="ECO:0000256" key="1">
    <source>
        <dbReference type="ARBA" id="ARBA00004442"/>
    </source>
</evidence>
<evidence type="ECO:0000313" key="6">
    <source>
        <dbReference type="EMBL" id="PTX61017.1"/>
    </source>
</evidence>
<feature type="domain" description="TonB-dependent receptor plug" evidence="5">
    <location>
        <begin position="148"/>
        <end position="220"/>
    </location>
</feature>